<gene>
    <name evidence="1" type="ORF">CWI35_01970</name>
</gene>
<proteinExistence type="predicted"/>
<protein>
    <recommendedName>
        <fullName evidence="3">Transposase</fullName>
    </recommendedName>
</protein>
<sequence length="61" mass="6982">MPDWRVTEQHRFQTHAWVWEAGGYSVFRHTLARRRQACGVPSAVGKIDDTLLGQRNVKSSS</sequence>
<evidence type="ECO:0008006" key="3">
    <source>
        <dbReference type="Google" id="ProtNLM"/>
    </source>
</evidence>
<dbReference type="Proteomes" id="UP000265462">
    <property type="component" value="Chromosome"/>
</dbReference>
<organism evidence="1 2">
    <name type="scientific">Bacillus caldolyticus</name>
    <dbReference type="NCBI Taxonomy" id="1394"/>
    <lineage>
        <taxon>Bacteria</taxon>
        <taxon>Bacillati</taxon>
        <taxon>Bacillota</taxon>
        <taxon>Bacilli</taxon>
        <taxon>Bacillales</taxon>
        <taxon>Anoxybacillaceae</taxon>
        <taxon>Geobacillus</taxon>
        <taxon>Geobacillus thermoleovorans group</taxon>
    </lineage>
</organism>
<name>A0ABM6QJ88_BACCL</name>
<evidence type="ECO:0000313" key="1">
    <source>
        <dbReference type="EMBL" id="AUI35444.1"/>
    </source>
</evidence>
<accession>A0ABM6QJ88</accession>
<keyword evidence="2" id="KW-1185">Reference proteome</keyword>
<evidence type="ECO:0000313" key="2">
    <source>
        <dbReference type="Proteomes" id="UP000265462"/>
    </source>
</evidence>
<dbReference type="EMBL" id="CP025074">
    <property type="protein sequence ID" value="AUI35444.1"/>
    <property type="molecule type" value="Genomic_DNA"/>
</dbReference>
<reference evidence="1 2" key="1">
    <citation type="submission" date="2018-02" db="EMBL/GenBank/DDBJ databases">
        <title>Complete genome and methylome analysis of Bacillus caldolyticus.</title>
        <authorList>
            <person name="Fomenkov A.I."/>
            <person name="Mersha F."/>
            <person name="Vincze T."/>
            <person name="Roberts R.J."/>
        </authorList>
    </citation>
    <scope>NUCLEOTIDE SEQUENCE [LARGE SCALE GENOMIC DNA]</scope>
    <source>
        <strain evidence="1 2">NEB414</strain>
    </source>
</reference>